<gene>
    <name evidence="1" type="ORF">E2C01_091783</name>
</gene>
<evidence type="ECO:0000313" key="1">
    <source>
        <dbReference type="EMBL" id="MPC96521.1"/>
    </source>
</evidence>
<dbReference type="Proteomes" id="UP000324222">
    <property type="component" value="Unassembled WGS sequence"/>
</dbReference>
<keyword evidence="2" id="KW-1185">Reference proteome</keyword>
<reference evidence="1 2" key="1">
    <citation type="submission" date="2019-05" db="EMBL/GenBank/DDBJ databases">
        <title>Another draft genome of Portunus trituberculatus and its Hox gene families provides insights of decapod evolution.</title>
        <authorList>
            <person name="Jeong J.-H."/>
            <person name="Song I."/>
            <person name="Kim S."/>
            <person name="Choi T."/>
            <person name="Kim D."/>
            <person name="Ryu S."/>
            <person name="Kim W."/>
        </authorList>
    </citation>
    <scope>NUCLEOTIDE SEQUENCE [LARGE SCALE GENOMIC DNA]</scope>
    <source>
        <tissue evidence="1">Muscle</tissue>
    </source>
</reference>
<evidence type="ECO:0000313" key="2">
    <source>
        <dbReference type="Proteomes" id="UP000324222"/>
    </source>
</evidence>
<dbReference type="AlphaFoldDB" id="A0A5B7JEV2"/>
<sequence>MCVWRVEGFGCKVCVCEVMEGGSGERPPTGLVGGQLGARLIGREAAGADASRFRDWSGRGLWTRRAVTPHPLRQSAGDASSTARRRLWGKLDLVSSGRLAARVEALRHSHWFAGSNSPAV</sequence>
<organism evidence="1 2">
    <name type="scientific">Portunus trituberculatus</name>
    <name type="common">Swimming crab</name>
    <name type="synonym">Neptunus trituberculatus</name>
    <dbReference type="NCBI Taxonomy" id="210409"/>
    <lineage>
        <taxon>Eukaryota</taxon>
        <taxon>Metazoa</taxon>
        <taxon>Ecdysozoa</taxon>
        <taxon>Arthropoda</taxon>
        <taxon>Crustacea</taxon>
        <taxon>Multicrustacea</taxon>
        <taxon>Malacostraca</taxon>
        <taxon>Eumalacostraca</taxon>
        <taxon>Eucarida</taxon>
        <taxon>Decapoda</taxon>
        <taxon>Pleocyemata</taxon>
        <taxon>Brachyura</taxon>
        <taxon>Eubrachyura</taxon>
        <taxon>Portunoidea</taxon>
        <taxon>Portunidae</taxon>
        <taxon>Portuninae</taxon>
        <taxon>Portunus</taxon>
    </lineage>
</organism>
<comment type="caution">
    <text evidence="1">The sequence shown here is derived from an EMBL/GenBank/DDBJ whole genome shotgun (WGS) entry which is preliminary data.</text>
</comment>
<dbReference type="EMBL" id="VSRR010106296">
    <property type="protein sequence ID" value="MPC96521.1"/>
    <property type="molecule type" value="Genomic_DNA"/>
</dbReference>
<protein>
    <submittedName>
        <fullName evidence="1">Uncharacterized protein</fullName>
    </submittedName>
</protein>
<name>A0A5B7JEV2_PORTR</name>
<accession>A0A5B7JEV2</accession>
<proteinExistence type="predicted"/>